<dbReference type="Proteomes" id="UP000030765">
    <property type="component" value="Unassembled WGS sequence"/>
</dbReference>
<accession>A0A084WK43</accession>
<feature type="compositionally biased region" description="Basic residues" evidence="1">
    <location>
        <begin position="243"/>
        <end position="259"/>
    </location>
</feature>
<dbReference type="EMBL" id="ATLV01024093">
    <property type="status" value="NOT_ANNOTATED_CDS"/>
    <property type="molecule type" value="Genomic_DNA"/>
</dbReference>
<gene>
    <name evidence="2" type="ORF">ZHAS_00018904</name>
</gene>
<dbReference type="AlphaFoldDB" id="A0A084WK43"/>
<dbReference type="VEuPathDB" id="VectorBase:ASIS020540"/>
<sequence>MATPSSSSSHHSLSRERNGEPSSQHQQQQQQQQPLLQSTSSQPRKHHHHHSLEREKILRTNQLQQQQQHMQQTSQMPHHPSAARQHHQHHQHHHSLDRSNSGGNGGPAGHRLDDPNAPGMSSDQFETQSNRSFYHNASASRSNKSIHSMQEQQQQQHQLHHSHHHPQQQPPPQQMMGGGHPQGYKNFSLPRKSIDSGLEYGMDGMGAMDLQGGMATSSPGYPGGGGGGGGRELKATHRPPKDPHRHHHHHHHHGSGRSRTRIDAAIGGVGSSISSLPGSDSPIGLGPTDAIDRQTQLIPKNSTQSLAAGGNPVPLGTRKPSHSGSILSVASNASEQCGVNGSSSFQPGFSSPSPTVQSVGNGITAGVGRDAASPALMQTSYHEG</sequence>
<reference evidence="3" key="2">
    <citation type="submission" date="2020-05" db="UniProtKB">
        <authorList>
            <consortium name="EnsemblMetazoa"/>
        </authorList>
    </citation>
    <scope>IDENTIFICATION</scope>
</reference>
<feature type="compositionally biased region" description="Polar residues" evidence="1">
    <location>
        <begin position="137"/>
        <end position="146"/>
    </location>
</feature>
<feature type="compositionally biased region" description="Low complexity" evidence="1">
    <location>
        <begin position="21"/>
        <end position="42"/>
    </location>
</feature>
<feature type="compositionally biased region" description="Gly residues" evidence="1">
    <location>
        <begin position="221"/>
        <end position="230"/>
    </location>
</feature>
<feature type="region of interest" description="Disordered" evidence="1">
    <location>
        <begin position="211"/>
        <end position="322"/>
    </location>
</feature>
<dbReference type="VEuPathDB" id="VectorBase:ASIC018904"/>
<feature type="compositionally biased region" description="Low complexity" evidence="1">
    <location>
        <begin position="147"/>
        <end position="157"/>
    </location>
</feature>
<feature type="compositionally biased region" description="Polar residues" evidence="1">
    <location>
        <begin position="293"/>
        <end position="306"/>
    </location>
</feature>
<feature type="region of interest" description="Disordered" evidence="1">
    <location>
        <begin position="137"/>
        <end position="192"/>
    </location>
</feature>
<proteinExistence type="predicted"/>
<dbReference type="EMBL" id="KE525349">
    <property type="protein sequence ID" value="KFB50587.1"/>
    <property type="molecule type" value="Genomic_DNA"/>
</dbReference>
<name>A0A084WK43_ANOSI</name>
<feature type="compositionally biased region" description="Basic residues" evidence="1">
    <location>
        <begin position="84"/>
        <end position="95"/>
    </location>
</feature>
<feature type="compositionally biased region" description="Low complexity" evidence="1">
    <location>
        <begin position="1"/>
        <end position="11"/>
    </location>
</feature>
<evidence type="ECO:0000313" key="4">
    <source>
        <dbReference type="Proteomes" id="UP000030765"/>
    </source>
</evidence>
<organism evidence="2">
    <name type="scientific">Anopheles sinensis</name>
    <name type="common">Mosquito</name>
    <dbReference type="NCBI Taxonomy" id="74873"/>
    <lineage>
        <taxon>Eukaryota</taxon>
        <taxon>Metazoa</taxon>
        <taxon>Ecdysozoa</taxon>
        <taxon>Arthropoda</taxon>
        <taxon>Hexapoda</taxon>
        <taxon>Insecta</taxon>
        <taxon>Pterygota</taxon>
        <taxon>Neoptera</taxon>
        <taxon>Endopterygota</taxon>
        <taxon>Diptera</taxon>
        <taxon>Nematocera</taxon>
        <taxon>Culicoidea</taxon>
        <taxon>Culicidae</taxon>
        <taxon>Anophelinae</taxon>
        <taxon>Anopheles</taxon>
    </lineage>
</organism>
<evidence type="ECO:0000313" key="3">
    <source>
        <dbReference type="EnsemblMetazoa" id="ASIC018904-PA"/>
    </source>
</evidence>
<feature type="compositionally biased region" description="Low complexity" evidence="1">
    <location>
        <begin position="263"/>
        <end position="286"/>
    </location>
</feature>
<feature type="compositionally biased region" description="Low complexity" evidence="1">
    <location>
        <begin position="62"/>
        <end position="75"/>
    </location>
</feature>
<evidence type="ECO:0000256" key="1">
    <source>
        <dbReference type="SAM" id="MobiDB-lite"/>
    </source>
</evidence>
<dbReference type="EnsemblMetazoa" id="ASIC018904-RA">
    <property type="protein sequence ID" value="ASIC018904-PA"/>
    <property type="gene ID" value="ASIC018904"/>
</dbReference>
<keyword evidence="4" id="KW-1185">Reference proteome</keyword>
<reference evidence="2 4" key="1">
    <citation type="journal article" date="2014" name="BMC Genomics">
        <title>Genome sequence of Anopheles sinensis provides insight into genetics basis of mosquito competence for malaria parasites.</title>
        <authorList>
            <person name="Zhou D."/>
            <person name="Zhang D."/>
            <person name="Ding G."/>
            <person name="Shi L."/>
            <person name="Hou Q."/>
            <person name="Ye Y."/>
            <person name="Xu Y."/>
            <person name="Zhou H."/>
            <person name="Xiong C."/>
            <person name="Li S."/>
            <person name="Yu J."/>
            <person name="Hong S."/>
            <person name="Yu X."/>
            <person name="Zou P."/>
            <person name="Chen C."/>
            <person name="Chang X."/>
            <person name="Wang W."/>
            <person name="Lv Y."/>
            <person name="Sun Y."/>
            <person name="Ma L."/>
            <person name="Shen B."/>
            <person name="Zhu C."/>
        </authorList>
    </citation>
    <scope>NUCLEOTIDE SEQUENCE [LARGE SCALE GENOMIC DNA]</scope>
</reference>
<feature type="compositionally biased region" description="Basic and acidic residues" evidence="1">
    <location>
        <begin position="231"/>
        <end position="242"/>
    </location>
</feature>
<evidence type="ECO:0000313" key="2">
    <source>
        <dbReference type="EMBL" id="KFB50587.1"/>
    </source>
</evidence>
<feature type="region of interest" description="Disordered" evidence="1">
    <location>
        <begin position="1"/>
        <end position="125"/>
    </location>
</feature>
<protein>
    <submittedName>
        <fullName evidence="2 3">Uncharacterized protein</fullName>
    </submittedName>
</protein>